<protein>
    <recommendedName>
        <fullName evidence="4">Inner membrane protein</fullName>
    </recommendedName>
</protein>
<dbReference type="Pfam" id="PF04304">
    <property type="entry name" value="DUF454"/>
    <property type="match status" value="1"/>
</dbReference>
<feature type="transmembrane region" description="Helical" evidence="1">
    <location>
        <begin position="7"/>
        <end position="28"/>
    </location>
</feature>
<dbReference type="EMBL" id="AONQ01000002">
    <property type="protein sequence ID" value="EME71756.1"/>
    <property type="molecule type" value="Genomic_DNA"/>
</dbReference>
<accession>M2YFI9</accession>
<sequence>MDKGRKIALIIFGWAFVGLGVVGAVLPVMPTTPFMLVALWCFAKSSDRFHAWLFHHPVFGPPLRDWEINRVIPLYAKVFALGSMVVSIVYVTGFTEAPWWAMVTMGATCTAGAVFILSKPSRKPGS</sequence>
<organism evidence="2 3">
    <name type="scientific">Paramagnetospirillum caucaseum</name>
    <dbReference type="NCBI Taxonomy" id="1244869"/>
    <lineage>
        <taxon>Bacteria</taxon>
        <taxon>Pseudomonadati</taxon>
        <taxon>Pseudomonadota</taxon>
        <taxon>Alphaproteobacteria</taxon>
        <taxon>Rhodospirillales</taxon>
        <taxon>Magnetospirillaceae</taxon>
        <taxon>Paramagnetospirillum</taxon>
    </lineage>
</organism>
<evidence type="ECO:0000313" key="2">
    <source>
        <dbReference type="EMBL" id="EME71756.1"/>
    </source>
</evidence>
<dbReference type="RefSeq" id="WP_008613254.1">
    <property type="nucleotide sequence ID" value="NZ_AONQ01000002.1"/>
</dbReference>
<dbReference type="PANTHER" id="PTHR35813">
    <property type="entry name" value="INNER MEMBRANE PROTEIN YBAN"/>
    <property type="match status" value="1"/>
</dbReference>
<dbReference type="InterPro" id="IPR007401">
    <property type="entry name" value="DUF454"/>
</dbReference>
<dbReference type="PANTHER" id="PTHR35813:SF1">
    <property type="entry name" value="INNER MEMBRANE PROTEIN YBAN"/>
    <property type="match status" value="1"/>
</dbReference>
<evidence type="ECO:0000256" key="1">
    <source>
        <dbReference type="SAM" id="Phobius"/>
    </source>
</evidence>
<name>M2YFI9_9PROT</name>
<keyword evidence="3" id="KW-1185">Reference proteome</keyword>
<feature type="transmembrane region" description="Helical" evidence="1">
    <location>
        <begin position="99"/>
        <end position="117"/>
    </location>
</feature>
<dbReference type="PIRSF" id="PIRSF016789">
    <property type="entry name" value="DUF454"/>
    <property type="match status" value="1"/>
</dbReference>
<dbReference type="GO" id="GO:0005886">
    <property type="term" value="C:plasma membrane"/>
    <property type="evidence" value="ECO:0007669"/>
    <property type="project" value="TreeGrafter"/>
</dbReference>
<dbReference type="eggNOG" id="COG2832">
    <property type="taxonomic scope" value="Bacteria"/>
</dbReference>
<evidence type="ECO:0008006" key="4">
    <source>
        <dbReference type="Google" id="ProtNLM"/>
    </source>
</evidence>
<dbReference type="AlphaFoldDB" id="M2YFI9"/>
<dbReference type="PATRIC" id="fig|1244869.3.peg.165"/>
<evidence type="ECO:0000313" key="3">
    <source>
        <dbReference type="Proteomes" id="UP000011744"/>
    </source>
</evidence>
<feature type="transmembrane region" description="Helical" evidence="1">
    <location>
        <begin position="74"/>
        <end position="93"/>
    </location>
</feature>
<comment type="caution">
    <text evidence="2">The sequence shown here is derived from an EMBL/GenBank/DDBJ whole genome shotgun (WGS) entry which is preliminary data.</text>
</comment>
<dbReference type="Proteomes" id="UP000011744">
    <property type="component" value="Unassembled WGS sequence"/>
</dbReference>
<reference evidence="2 3" key="1">
    <citation type="journal article" date="2014" name="Genome Announc.">
        <title>Draft Genome Sequence of Magnetospirillum sp. Strain SO-1, a Freshwater Magnetotactic Bacterium Isolated from the Ol'khovka River, Russia.</title>
        <authorList>
            <person name="Grouzdev D.S."/>
            <person name="Dziuba M.V."/>
            <person name="Sukhacheva M.S."/>
            <person name="Mardanov A.V."/>
            <person name="Beletskiy A.V."/>
            <person name="Kuznetsov B.B."/>
            <person name="Skryabin K.G."/>
        </authorList>
    </citation>
    <scope>NUCLEOTIDE SEQUENCE [LARGE SCALE GENOMIC DNA]</scope>
    <source>
        <strain evidence="2 3">SO-1</strain>
    </source>
</reference>
<proteinExistence type="predicted"/>
<dbReference type="STRING" id="1244869.H261_00867"/>
<keyword evidence="1" id="KW-0472">Membrane</keyword>
<keyword evidence="1" id="KW-1133">Transmembrane helix</keyword>
<keyword evidence="1" id="KW-0812">Transmembrane</keyword>
<gene>
    <name evidence="2" type="ORF">H261_00867</name>
</gene>